<evidence type="ECO:0000256" key="1">
    <source>
        <dbReference type="SAM" id="Phobius"/>
    </source>
</evidence>
<name>A0A0C7G2H8_PARSO</name>
<evidence type="ECO:0000313" key="3">
    <source>
        <dbReference type="Proteomes" id="UP000049127"/>
    </source>
</evidence>
<proteinExistence type="predicted"/>
<feature type="transmembrane region" description="Helical" evidence="1">
    <location>
        <begin position="20"/>
        <end position="37"/>
    </location>
</feature>
<sequence>MVISFYNSREDYIKHLNYSNILISKVLSILFVLFLIFKSISMILKFKGLFMIIAFFTALIICFLGYIICKFALKMVNHIFDKLCLERNLNKVLSNYPNMIGNKIIEINNDKLIIISNDERLEYDYPKLFVNTSHKDIIDIAYDKKILCTIPISVFKSNDEKDEFVNLLKERIKSSKQN</sequence>
<feature type="transmembrane region" description="Helical" evidence="1">
    <location>
        <begin position="49"/>
        <end position="68"/>
    </location>
</feature>
<organism evidence="2 3">
    <name type="scientific">Paraclostridium sordellii</name>
    <name type="common">Clostridium sordellii</name>
    <dbReference type="NCBI Taxonomy" id="1505"/>
    <lineage>
        <taxon>Bacteria</taxon>
        <taxon>Bacillati</taxon>
        <taxon>Bacillota</taxon>
        <taxon>Clostridia</taxon>
        <taxon>Peptostreptococcales</taxon>
        <taxon>Peptostreptococcaceae</taxon>
        <taxon>Paraclostridium</taxon>
    </lineage>
</organism>
<accession>A0A0C7G2H8</accession>
<dbReference type="AlphaFoldDB" id="A0A0C7G2H8"/>
<keyword evidence="1" id="KW-1133">Transmembrane helix</keyword>
<dbReference type="EMBL" id="CEKZ01000003">
    <property type="protein sequence ID" value="CEQ02640.1"/>
    <property type="molecule type" value="Genomic_DNA"/>
</dbReference>
<protein>
    <recommendedName>
        <fullName evidence="4">YcxB-like protein domain-containing protein</fullName>
    </recommendedName>
</protein>
<dbReference type="Proteomes" id="UP000049127">
    <property type="component" value="Unassembled WGS sequence"/>
</dbReference>
<keyword evidence="1" id="KW-0812">Transmembrane</keyword>
<evidence type="ECO:0000313" key="2">
    <source>
        <dbReference type="EMBL" id="CEQ02640.1"/>
    </source>
</evidence>
<keyword evidence="1" id="KW-0472">Membrane</keyword>
<gene>
    <name evidence="2" type="ORF">R28058_03731</name>
</gene>
<evidence type="ECO:0008006" key="4">
    <source>
        <dbReference type="Google" id="ProtNLM"/>
    </source>
</evidence>
<reference evidence="2 3" key="1">
    <citation type="submission" date="2015-01" db="EMBL/GenBank/DDBJ databases">
        <authorList>
            <person name="Aslett A.Martin."/>
            <person name="De Silva Nishadi"/>
        </authorList>
    </citation>
    <scope>NUCLEOTIDE SEQUENCE [LARGE SCALE GENOMIC DNA]</scope>
    <source>
        <strain evidence="2 3">R28058</strain>
    </source>
</reference>